<dbReference type="Proteomes" id="UP001595975">
    <property type="component" value="Unassembled WGS sequence"/>
</dbReference>
<evidence type="ECO:0000313" key="2">
    <source>
        <dbReference type="EMBL" id="MFC5665499.1"/>
    </source>
</evidence>
<dbReference type="RefSeq" id="WP_380227187.1">
    <property type="nucleotide sequence ID" value="NZ_JBHSOF010000028.1"/>
</dbReference>
<feature type="transmembrane region" description="Helical" evidence="1">
    <location>
        <begin position="275"/>
        <end position="294"/>
    </location>
</feature>
<evidence type="ECO:0000313" key="3">
    <source>
        <dbReference type="Proteomes" id="UP001595975"/>
    </source>
</evidence>
<feature type="transmembrane region" description="Helical" evidence="1">
    <location>
        <begin position="168"/>
        <end position="186"/>
    </location>
</feature>
<feature type="transmembrane region" description="Helical" evidence="1">
    <location>
        <begin position="340"/>
        <end position="359"/>
    </location>
</feature>
<comment type="caution">
    <text evidence="2">The sequence shown here is derived from an EMBL/GenBank/DDBJ whole genome shotgun (WGS) entry which is preliminary data.</text>
</comment>
<proteinExistence type="predicted"/>
<keyword evidence="1" id="KW-0472">Membrane</keyword>
<feature type="transmembrane region" description="Helical" evidence="1">
    <location>
        <begin position="67"/>
        <end position="88"/>
    </location>
</feature>
<feature type="transmembrane region" description="Helical" evidence="1">
    <location>
        <begin position="404"/>
        <end position="420"/>
    </location>
</feature>
<feature type="transmembrane region" description="Helical" evidence="1">
    <location>
        <begin position="246"/>
        <end position="263"/>
    </location>
</feature>
<feature type="transmembrane region" description="Helical" evidence="1">
    <location>
        <begin position="221"/>
        <end position="240"/>
    </location>
</feature>
<protein>
    <recommendedName>
        <fullName evidence="4">Galactan 5-O-arabinofuranosyltransferase</fullName>
    </recommendedName>
</protein>
<evidence type="ECO:0008006" key="4">
    <source>
        <dbReference type="Google" id="ProtNLM"/>
    </source>
</evidence>
<keyword evidence="3" id="KW-1185">Reference proteome</keyword>
<reference evidence="3" key="1">
    <citation type="journal article" date="2019" name="Int. J. Syst. Evol. Microbiol.">
        <title>The Global Catalogue of Microorganisms (GCM) 10K type strain sequencing project: providing services to taxonomists for standard genome sequencing and annotation.</title>
        <authorList>
            <consortium name="The Broad Institute Genomics Platform"/>
            <consortium name="The Broad Institute Genome Sequencing Center for Infectious Disease"/>
            <person name="Wu L."/>
            <person name="Ma J."/>
        </authorList>
    </citation>
    <scope>NUCLEOTIDE SEQUENCE [LARGE SCALE GENOMIC DNA]</scope>
    <source>
        <strain evidence="3">CGMCC 4.1437</strain>
    </source>
</reference>
<feature type="transmembrane region" description="Helical" evidence="1">
    <location>
        <begin position="441"/>
        <end position="464"/>
    </location>
</feature>
<keyword evidence="1" id="KW-0812">Transmembrane</keyword>
<feature type="transmembrane region" description="Helical" evidence="1">
    <location>
        <begin position="35"/>
        <end position="55"/>
    </location>
</feature>
<feature type="transmembrane region" description="Helical" evidence="1">
    <location>
        <begin position="144"/>
        <end position="163"/>
    </location>
</feature>
<dbReference type="EMBL" id="JBHSOF010000028">
    <property type="protein sequence ID" value="MFC5665499.1"/>
    <property type="molecule type" value="Genomic_DNA"/>
</dbReference>
<feature type="transmembrane region" description="Helical" evidence="1">
    <location>
        <begin position="192"/>
        <end position="209"/>
    </location>
</feature>
<gene>
    <name evidence="2" type="ORF">ACFP3U_21290</name>
</gene>
<accession>A0ABW0X8B0</accession>
<sequence length="508" mass="54307">MEASAGTLIALGFTWLCTRIEVNPLTRTGQVSGLAALQFRFLLVFVGLALVWWAVSRRISRPLALRLACCSLAGLATGLYAGGIAVALTGTTWPLNGPFGDSGQLQIWVGEIQEGRPISGVYPPLFPHTLAYWTELFYPGEPHAALKTLGLVLLAMTGPAAYLAWRMVLPPLWSLGIGVVSVFPIVHAGKPYVDIVLIILIPVLAKLMSTLRRAGGLGTRLLLVLGASYGLGLAVLFLWYSGWFVWSAPGALAAFALMLIHLYRDGGVAALRRGALLLGVTGGVFLALTGRYLGRMLAGSGTPDVYFYFDTDVDPAYFLMWQGDQPNNLAKVAWPLPGELGGVGVFALLLVAGVAVSLWLGPRLPVVQIAGLCMLGAFGLRYWFASHMERDQVVQLYPRTSAELLYCSIVLCGMAGYLVTQKLTGRSAYAIINGRKGPVPSLRASGAVLCALAFFFSMAGSATVDRFMPFNGAWGQLAWNSHTTVQPDGTCPRFAPQGKCDQQPAPAG</sequence>
<feature type="transmembrane region" description="Helical" evidence="1">
    <location>
        <begin position="366"/>
        <end position="384"/>
    </location>
</feature>
<keyword evidence="1" id="KW-1133">Transmembrane helix</keyword>
<organism evidence="2 3">
    <name type="scientific">Kitasatospora misakiensis</name>
    <dbReference type="NCBI Taxonomy" id="67330"/>
    <lineage>
        <taxon>Bacteria</taxon>
        <taxon>Bacillati</taxon>
        <taxon>Actinomycetota</taxon>
        <taxon>Actinomycetes</taxon>
        <taxon>Kitasatosporales</taxon>
        <taxon>Streptomycetaceae</taxon>
        <taxon>Kitasatospora</taxon>
    </lineage>
</organism>
<evidence type="ECO:0000256" key="1">
    <source>
        <dbReference type="SAM" id="Phobius"/>
    </source>
</evidence>
<name>A0ABW0X8B0_9ACTN</name>